<dbReference type="AlphaFoldDB" id="A0A915Z1R9"/>
<feature type="binding site" evidence="1">
    <location>
        <position position="59"/>
    </location>
    <ligand>
        <name>ATP</name>
        <dbReference type="ChEBI" id="CHEBI:30616"/>
    </ligand>
</feature>
<dbReference type="GO" id="GO:0004674">
    <property type="term" value="F:protein serine/threonine kinase activity"/>
    <property type="evidence" value="ECO:0007669"/>
    <property type="project" value="TreeGrafter"/>
</dbReference>
<name>A0A915Z1R9_9GLOM</name>
<dbReference type="PANTHER" id="PTHR44329">
    <property type="entry name" value="SERINE/THREONINE-PROTEIN KINASE TNNI3K-RELATED"/>
    <property type="match status" value="1"/>
</dbReference>
<keyword evidence="1" id="KW-0067">ATP-binding</keyword>
<protein>
    <recommendedName>
        <fullName evidence="2">Protein kinase domain-containing protein</fullName>
    </recommendedName>
</protein>
<gene>
    <name evidence="3" type="ORF">CHRIB12_LOCUS7044</name>
</gene>
<dbReference type="VEuPathDB" id="FungiDB:RhiirFUN_025364"/>
<evidence type="ECO:0000313" key="3">
    <source>
        <dbReference type="EMBL" id="CAB5358011.1"/>
    </source>
</evidence>
<evidence type="ECO:0000256" key="1">
    <source>
        <dbReference type="PROSITE-ProRule" id="PRU10141"/>
    </source>
</evidence>
<dbReference type="OrthoDB" id="4062651at2759"/>
<evidence type="ECO:0000259" key="2">
    <source>
        <dbReference type="PROSITE" id="PS50011"/>
    </source>
</evidence>
<dbReference type="PROSITE" id="PS50011">
    <property type="entry name" value="PROTEIN_KINASE_DOM"/>
    <property type="match status" value="1"/>
</dbReference>
<dbReference type="GO" id="GO:0005524">
    <property type="term" value="F:ATP binding"/>
    <property type="evidence" value="ECO:0007669"/>
    <property type="project" value="UniProtKB-UniRule"/>
</dbReference>
<dbReference type="InterPro" id="IPR000719">
    <property type="entry name" value="Prot_kinase_dom"/>
</dbReference>
<dbReference type="Proteomes" id="UP000684084">
    <property type="component" value="Unassembled WGS sequence"/>
</dbReference>
<dbReference type="EMBL" id="CAGKOT010000012">
    <property type="protein sequence ID" value="CAB5358011.1"/>
    <property type="molecule type" value="Genomic_DNA"/>
</dbReference>
<dbReference type="InterPro" id="IPR017441">
    <property type="entry name" value="Protein_kinase_ATP_BS"/>
</dbReference>
<dbReference type="InterPro" id="IPR051681">
    <property type="entry name" value="Ser/Thr_Kinases-Pseudokinases"/>
</dbReference>
<comment type="caution">
    <text evidence="3">The sequence shown here is derived from an EMBL/GenBank/DDBJ whole genome shotgun (WGS) entry which is preliminary data.</text>
</comment>
<keyword evidence="1" id="KW-0547">Nucleotide-binding</keyword>
<dbReference type="CDD" id="cd00180">
    <property type="entry name" value="PKc"/>
    <property type="match status" value="1"/>
</dbReference>
<feature type="domain" description="Protein kinase" evidence="2">
    <location>
        <begin position="29"/>
        <end position="253"/>
    </location>
</feature>
<sequence>MLHPEDHYTNELNRLLENNSIERYYSHDLIHFKEIGYGGFASVHVAKWNNTPTKYAVKKFVVNKELCYSLTDNIFYITYEEEERYSLILEYAEGGTLKDYLRNKIIEWSIQLMFAREITSAILWLHNYKGIVHGDLHPNNILLHKGTIKLADFRRSFEKGKGDDNTQLNEKSDIYCLGVLFWKLASSSLLIDSPEDNYITFGAAVPNTNDKFTVLYQINETLSSIDNDESTVSDSEESEYSYQIDLNKLCQKL</sequence>
<reference evidence="3" key="1">
    <citation type="submission" date="2020-05" db="EMBL/GenBank/DDBJ databases">
        <authorList>
            <person name="Rincon C."/>
            <person name="Sanders R I."/>
            <person name="Robbins C."/>
            <person name="Chaturvedi A."/>
        </authorList>
    </citation>
    <scope>NUCLEOTIDE SEQUENCE</scope>
    <source>
        <strain evidence="3">CHB12</strain>
    </source>
</reference>
<evidence type="ECO:0000313" key="4">
    <source>
        <dbReference type="Proteomes" id="UP000684084"/>
    </source>
</evidence>
<organism evidence="3 4">
    <name type="scientific">Rhizophagus irregularis</name>
    <dbReference type="NCBI Taxonomy" id="588596"/>
    <lineage>
        <taxon>Eukaryota</taxon>
        <taxon>Fungi</taxon>
        <taxon>Fungi incertae sedis</taxon>
        <taxon>Mucoromycota</taxon>
        <taxon>Glomeromycotina</taxon>
        <taxon>Glomeromycetes</taxon>
        <taxon>Glomerales</taxon>
        <taxon>Glomeraceae</taxon>
        <taxon>Rhizophagus</taxon>
    </lineage>
</organism>
<dbReference type="PROSITE" id="PS00107">
    <property type="entry name" value="PROTEIN_KINASE_ATP"/>
    <property type="match status" value="1"/>
</dbReference>
<accession>A0A915Z1R9</accession>
<proteinExistence type="predicted"/>
<dbReference type="Pfam" id="PF00069">
    <property type="entry name" value="Pkinase"/>
    <property type="match status" value="1"/>
</dbReference>